<dbReference type="Proteomes" id="UP000002964">
    <property type="component" value="Unassembled WGS sequence"/>
</dbReference>
<dbReference type="AlphaFoldDB" id="H8Z0N5"/>
<reference evidence="1 2" key="2">
    <citation type="submission" date="2011-11" db="EMBL/GenBank/DDBJ databases">
        <authorList>
            <consortium name="US DOE Joint Genome Institute"/>
            <person name="Lucas S."/>
            <person name="Han J."/>
            <person name="Lapidus A."/>
            <person name="Cheng J.-F."/>
            <person name="Goodwin L."/>
            <person name="Pitluck S."/>
            <person name="Peters L."/>
            <person name="Ovchinnikova G."/>
            <person name="Zhang X."/>
            <person name="Detter J.C."/>
            <person name="Han C."/>
            <person name="Tapia R."/>
            <person name="Land M."/>
            <person name="Hauser L."/>
            <person name="Kyrpides N."/>
            <person name="Ivanova N."/>
            <person name="Pagani I."/>
            <person name="Vogl K."/>
            <person name="Liu Z."/>
            <person name="Overmann J."/>
            <person name="Frigaard N.-U."/>
            <person name="Bryant D."/>
            <person name="Woyke T."/>
        </authorList>
    </citation>
    <scope>NUCLEOTIDE SEQUENCE [LARGE SCALE GENOMIC DNA]</scope>
    <source>
        <strain evidence="1 2">970</strain>
    </source>
</reference>
<dbReference type="HOGENOM" id="CLU_3223280_0_0_6"/>
<reference evidence="2" key="1">
    <citation type="submission" date="2011-06" db="EMBL/GenBank/DDBJ databases">
        <authorList>
            <consortium name="US DOE Joint Genome Institute (JGI-PGF)"/>
            <person name="Lucas S."/>
            <person name="Han J."/>
            <person name="Lapidus A."/>
            <person name="Cheng J.-F."/>
            <person name="Goodwin L."/>
            <person name="Pitluck S."/>
            <person name="Peters L."/>
            <person name="Land M.L."/>
            <person name="Hauser L."/>
            <person name="Vogl K."/>
            <person name="Liu Z."/>
            <person name="Overmann J."/>
            <person name="Frigaard N.-U."/>
            <person name="Bryant D.A."/>
            <person name="Woyke T.J."/>
        </authorList>
    </citation>
    <scope>NUCLEOTIDE SEQUENCE [LARGE SCALE GENOMIC DNA]</scope>
    <source>
        <strain evidence="2">970</strain>
    </source>
</reference>
<evidence type="ECO:0000313" key="1">
    <source>
        <dbReference type="EMBL" id="EIC22376.1"/>
    </source>
</evidence>
<protein>
    <submittedName>
        <fullName evidence="1">Uncharacterized protein</fullName>
    </submittedName>
</protein>
<proteinExistence type="predicted"/>
<keyword evidence="2" id="KW-1185">Reference proteome</keyword>
<accession>H8Z0N5</accession>
<evidence type="ECO:0000313" key="2">
    <source>
        <dbReference type="Proteomes" id="UP000002964"/>
    </source>
</evidence>
<gene>
    <name evidence="1" type="ORF">Thi970DRAFT_02634</name>
</gene>
<organism evidence="1 2">
    <name type="scientific">Thiorhodovibrio frisius</name>
    <dbReference type="NCBI Taxonomy" id="631362"/>
    <lineage>
        <taxon>Bacteria</taxon>
        <taxon>Pseudomonadati</taxon>
        <taxon>Pseudomonadota</taxon>
        <taxon>Gammaproteobacteria</taxon>
        <taxon>Chromatiales</taxon>
        <taxon>Chromatiaceae</taxon>
        <taxon>Thiorhodovibrio</taxon>
    </lineage>
</organism>
<dbReference type="STRING" id="631362.Thi970DRAFT_02634"/>
<name>H8Z0N5_9GAMM</name>
<dbReference type="EMBL" id="JH603169">
    <property type="protein sequence ID" value="EIC22376.1"/>
    <property type="molecule type" value="Genomic_DNA"/>
</dbReference>
<sequence length="44" mass="5169">MFVKDISSDQLVEVLALRDLFNPMQPRVIERPSVWANRQLRSGR</sequence>